<keyword evidence="3" id="KW-1185">Reference proteome</keyword>
<evidence type="ECO:0000313" key="3">
    <source>
        <dbReference type="Proteomes" id="UP000823941"/>
    </source>
</evidence>
<sequence length="56" mass="6334">MVFYNEKCRGVCARPARGRPRIAPPRPQSAPPVSAPRGARRVCHHRHVLRSHRTLA</sequence>
<feature type="compositionally biased region" description="Pro residues" evidence="1">
    <location>
        <begin position="22"/>
        <end position="34"/>
    </location>
</feature>
<organism evidence="2 3">
    <name type="scientific">Plutella xylostella</name>
    <name type="common">Diamondback moth</name>
    <name type="synonym">Plutella maculipennis</name>
    <dbReference type="NCBI Taxonomy" id="51655"/>
    <lineage>
        <taxon>Eukaryota</taxon>
        <taxon>Metazoa</taxon>
        <taxon>Ecdysozoa</taxon>
        <taxon>Arthropoda</taxon>
        <taxon>Hexapoda</taxon>
        <taxon>Insecta</taxon>
        <taxon>Pterygota</taxon>
        <taxon>Neoptera</taxon>
        <taxon>Endopterygota</taxon>
        <taxon>Lepidoptera</taxon>
        <taxon>Glossata</taxon>
        <taxon>Ditrysia</taxon>
        <taxon>Yponomeutoidea</taxon>
        <taxon>Plutellidae</taxon>
        <taxon>Plutella</taxon>
    </lineage>
</organism>
<proteinExistence type="predicted"/>
<dbReference type="Proteomes" id="UP000823941">
    <property type="component" value="Chromosome 21"/>
</dbReference>
<gene>
    <name evidence="2" type="ORF">JYU34_015714</name>
</gene>
<reference evidence="2 3" key="1">
    <citation type="submission" date="2021-06" db="EMBL/GenBank/DDBJ databases">
        <title>A haploid diamondback moth (Plutella xylostella L.) genome assembly resolves 31 chromosomes and identifies a diamide resistance mutation.</title>
        <authorList>
            <person name="Ward C.M."/>
            <person name="Perry K.D."/>
            <person name="Baker G."/>
            <person name="Powis K."/>
            <person name="Heckel D.G."/>
            <person name="Baxter S.W."/>
        </authorList>
    </citation>
    <scope>NUCLEOTIDE SEQUENCE [LARGE SCALE GENOMIC DNA]</scope>
    <source>
        <strain evidence="2 3">LV</strain>
        <tissue evidence="2">Single pupa</tissue>
    </source>
</reference>
<evidence type="ECO:0000256" key="1">
    <source>
        <dbReference type="SAM" id="MobiDB-lite"/>
    </source>
</evidence>
<protein>
    <submittedName>
        <fullName evidence="2">Uncharacterized protein</fullName>
    </submittedName>
</protein>
<dbReference type="EMBL" id="JAHIBW010000021">
    <property type="protein sequence ID" value="KAG7300165.1"/>
    <property type="molecule type" value="Genomic_DNA"/>
</dbReference>
<comment type="caution">
    <text evidence="2">The sequence shown here is derived from an EMBL/GenBank/DDBJ whole genome shotgun (WGS) entry which is preliminary data.</text>
</comment>
<feature type="region of interest" description="Disordered" evidence="1">
    <location>
        <begin position="16"/>
        <end position="41"/>
    </location>
</feature>
<name>A0ABQ7Q5X9_PLUXY</name>
<accession>A0ABQ7Q5X9</accession>
<evidence type="ECO:0000313" key="2">
    <source>
        <dbReference type="EMBL" id="KAG7300165.1"/>
    </source>
</evidence>